<dbReference type="EMBL" id="JBHSFO010000004">
    <property type="protein sequence ID" value="MFC4604050.1"/>
    <property type="molecule type" value="Genomic_DNA"/>
</dbReference>
<evidence type="ECO:0000313" key="5">
    <source>
        <dbReference type="Proteomes" id="UP001595914"/>
    </source>
</evidence>
<evidence type="ECO:0000259" key="3">
    <source>
        <dbReference type="Pfam" id="PF13828"/>
    </source>
</evidence>
<sequence length="237" mass="24877">MTQPPQPPNGPQPGDEPPSADQPGSQPGGQPNYPQYQPPYPGPPQPPGQQYPGQPPQYPGQPYPGQPQQSGQPYPGQQQQPGQYPGPSYPPQPYPAQPYPAQPGAQAPQNGAGIAALIVGILALVTSWTVVGGVVLGILAVILGFVGRSQVRKQRATNGGMSLAGILLGVLAVIVSIVLVVVGVGLFNKVGGRDFVDCMRDAGSSERAQQRCVDEFQQNVEDRFSVTLETPPVVPPR</sequence>
<proteinExistence type="predicted"/>
<organism evidence="4 5">
    <name type="scientific">Rhodococcus kronopolitis</name>
    <dbReference type="NCBI Taxonomy" id="1460226"/>
    <lineage>
        <taxon>Bacteria</taxon>
        <taxon>Bacillati</taxon>
        <taxon>Actinomycetota</taxon>
        <taxon>Actinomycetes</taxon>
        <taxon>Mycobacteriales</taxon>
        <taxon>Nocardiaceae</taxon>
        <taxon>Rhodococcus</taxon>
    </lineage>
</organism>
<comment type="caution">
    <text evidence="4">The sequence shown here is derived from an EMBL/GenBank/DDBJ whole genome shotgun (WGS) entry which is preliminary data.</text>
</comment>
<keyword evidence="2" id="KW-1133">Transmembrane helix</keyword>
<feature type="compositionally biased region" description="Pro residues" evidence="1">
    <location>
        <begin position="87"/>
        <end position="101"/>
    </location>
</feature>
<dbReference type="InterPro" id="IPR025241">
    <property type="entry name" value="DUF4190"/>
</dbReference>
<reference evidence="5" key="1">
    <citation type="journal article" date="2019" name="Int. J. Syst. Evol. Microbiol.">
        <title>The Global Catalogue of Microorganisms (GCM) 10K type strain sequencing project: providing services to taxonomists for standard genome sequencing and annotation.</title>
        <authorList>
            <consortium name="The Broad Institute Genomics Platform"/>
            <consortium name="The Broad Institute Genome Sequencing Center for Infectious Disease"/>
            <person name="Wu L."/>
            <person name="Ma J."/>
        </authorList>
    </citation>
    <scope>NUCLEOTIDE SEQUENCE [LARGE SCALE GENOMIC DNA]</scope>
    <source>
        <strain evidence="5">CCUG 54520</strain>
    </source>
</reference>
<keyword evidence="2" id="KW-0472">Membrane</keyword>
<feature type="domain" description="DUF4190" evidence="3">
    <location>
        <begin position="113"/>
        <end position="179"/>
    </location>
</feature>
<feature type="transmembrane region" description="Helical" evidence="2">
    <location>
        <begin position="113"/>
        <end position="146"/>
    </location>
</feature>
<name>A0ABV9FPS2_9NOCA</name>
<keyword evidence="2" id="KW-0812">Transmembrane</keyword>
<feature type="compositionally biased region" description="Low complexity" evidence="1">
    <location>
        <begin position="66"/>
        <end position="86"/>
    </location>
</feature>
<accession>A0ABV9FPS2</accession>
<feature type="compositionally biased region" description="Low complexity" evidence="1">
    <location>
        <begin position="22"/>
        <end position="35"/>
    </location>
</feature>
<feature type="transmembrane region" description="Helical" evidence="2">
    <location>
        <begin position="166"/>
        <end position="187"/>
    </location>
</feature>
<feature type="compositionally biased region" description="Pro residues" evidence="1">
    <location>
        <begin position="36"/>
        <end position="65"/>
    </location>
</feature>
<evidence type="ECO:0000313" key="4">
    <source>
        <dbReference type="EMBL" id="MFC4604050.1"/>
    </source>
</evidence>
<dbReference type="Proteomes" id="UP001595914">
    <property type="component" value="Unassembled WGS sequence"/>
</dbReference>
<keyword evidence="5" id="KW-1185">Reference proteome</keyword>
<dbReference type="Pfam" id="PF13828">
    <property type="entry name" value="DUF4190"/>
    <property type="match status" value="1"/>
</dbReference>
<gene>
    <name evidence="4" type="ORF">ACFO6S_10180</name>
</gene>
<feature type="compositionally biased region" description="Pro residues" evidence="1">
    <location>
        <begin position="1"/>
        <end position="16"/>
    </location>
</feature>
<evidence type="ECO:0000256" key="1">
    <source>
        <dbReference type="SAM" id="MobiDB-lite"/>
    </source>
</evidence>
<dbReference type="RefSeq" id="WP_378416552.1">
    <property type="nucleotide sequence ID" value="NZ_JBHSFO010000004.1"/>
</dbReference>
<feature type="region of interest" description="Disordered" evidence="1">
    <location>
        <begin position="1"/>
        <end position="107"/>
    </location>
</feature>
<evidence type="ECO:0000256" key="2">
    <source>
        <dbReference type="SAM" id="Phobius"/>
    </source>
</evidence>
<protein>
    <submittedName>
        <fullName evidence="4">DUF4190 domain-containing protein</fullName>
    </submittedName>
</protein>